<feature type="non-terminal residue" evidence="1">
    <location>
        <position position="219"/>
    </location>
</feature>
<evidence type="ECO:0000313" key="1">
    <source>
        <dbReference type="EMBL" id="ADD93944.1"/>
    </source>
</evidence>
<proteinExistence type="predicted"/>
<dbReference type="AlphaFoldDB" id="D6PDZ3"/>
<name>D6PDZ3_9BACT</name>
<organism evidence="1">
    <name type="scientific">uncultured marine bacterium MedDCM-OCT-S08-C235</name>
    <dbReference type="NCBI Taxonomy" id="743074"/>
    <lineage>
        <taxon>Bacteria</taxon>
        <taxon>environmental samples</taxon>
    </lineage>
</organism>
<dbReference type="EMBL" id="GU943005">
    <property type="protein sequence ID" value="ADD93944.1"/>
    <property type="molecule type" value="Genomic_DNA"/>
</dbReference>
<accession>D6PDZ3</accession>
<sequence length="219" mass="24795">MFEIKKEKPQSLADSYTQFYRDNNFFRREDKLNLSNKDLEAKPADSFGYAELTMPATPFGRVVLNYQSNAMLRLASGIAGDGGIKFKTNESGISLMPEGSILLNKGRWDGIASIFELEMQNLYVKQFGIENPANIATQNFSYTGFNIASKFNKKLPSPIKFFEDVGEYVNREGADPNFKPNMETPYDKAVVEASEKFKSIMKNAENEGYKVGFFKNFKT</sequence>
<protein>
    <submittedName>
        <fullName evidence="1">Uncharacterized protein</fullName>
    </submittedName>
</protein>
<reference evidence="1" key="1">
    <citation type="journal article" date="2010" name="ISME J.">
        <title>Metagenome of the Mediterranean deep chlorophyll maximum studied by direct and fosmid library 454 pyrosequencing.</title>
        <authorList>
            <person name="Ghai R."/>
            <person name="Martin-Cuadrado A.B."/>
            <person name="Molto A.G."/>
            <person name="Heredia I.G."/>
            <person name="Cabrera R."/>
            <person name="Martin J."/>
            <person name="Verdu M."/>
            <person name="Deschamps P."/>
            <person name="Moreira D."/>
            <person name="Lopez-Garcia P."/>
            <person name="Mira A."/>
            <person name="Rodriguez-Valera F."/>
        </authorList>
    </citation>
    <scope>NUCLEOTIDE SEQUENCE</scope>
</reference>